<organism evidence="1 2">
    <name type="scientific">Brassica cretica</name>
    <name type="common">Mustard</name>
    <dbReference type="NCBI Taxonomy" id="69181"/>
    <lineage>
        <taxon>Eukaryota</taxon>
        <taxon>Viridiplantae</taxon>
        <taxon>Streptophyta</taxon>
        <taxon>Embryophyta</taxon>
        <taxon>Tracheophyta</taxon>
        <taxon>Spermatophyta</taxon>
        <taxon>Magnoliopsida</taxon>
        <taxon>eudicotyledons</taxon>
        <taxon>Gunneridae</taxon>
        <taxon>Pentapetalae</taxon>
        <taxon>rosids</taxon>
        <taxon>malvids</taxon>
        <taxon>Brassicales</taxon>
        <taxon>Brassicaceae</taxon>
        <taxon>Brassiceae</taxon>
        <taxon>Brassica</taxon>
    </lineage>
</organism>
<gene>
    <name evidence="1" type="ORF">DY000_02027091</name>
</gene>
<dbReference type="EMBL" id="QGKV02000299">
    <property type="protein sequence ID" value="KAF3590520.1"/>
    <property type="molecule type" value="Genomic_DNA"/>
</dbReference>
<dbReference type="Proteomes" id="UP000266723">
    <property type="component" value="Unassembled WGS sequence"/>
</dbReference>
<proteinExistence type="predicted"/>
<sequence length="183" mass="20182">MRQVHSQVLTLALCRSRSGSRFGNQSLLEICCLHEAESRRRRLGVRLLRLGLRGRLAAGFAGGGAAGFCSGRASLAASLVADPLGNFSFYKQWKELCLGFLFLGSPALDSDSLRWTGKAKIVLLAWEVTWLAGNLPLGLRIMGSYLLGMSRDEWIKALPRLRLVTLRCVLKKAVWRSAMGFKS</sequence>
<evidence type="ECO:0000313" key="1">
    <source>
        <dbReference type="EMBL" id="KAF3590520.1"/>
    </source>
</evidence>
<evidence type="ECO:0000313" key="2">
    <source>
        <dbReference type="Proteomes" id="UP000266723"/>
    </source>
</evidence>
<protein>
    <submittedName>
        <fullName evidence="1">Uncharacterized protein</fullName>
    </submittedName>
</protein>
<accession>A0ABQ7E1Y6</accession>
<name>A0ABQ7E1Y6_BRACR</name>
<comment type="caution">
    <text evidence="1">The sequence shown here is derived from an EMBL/GenBank/DDBJ whole genome shotgun (WGS) entry which is preliminary data.</text>
</comment>
<keyword evidence="2" id="KW-1185">Reference proteome</keyword>
<reference evidence="1 2" key="1">
    <citation type="journal article" date="2020" name="BMC Genomics">
        <title>Intraspecific diversification of the crop wild relative Brassica cretica Lam. using demographic model selection.</title>
        <authorList>
            <person name="Kioukis A."/>
            <person name="Michalopoulou V.A."/>
            <person name="Briers L."/>
            <person name="Pirintsos S."/>
            <person name="Studholme D.J."/>
            <person name="Pavlidis P."/>
            <person name="Sarris P.F."/>
        </authorList>
    </citation>
    <scope>NUCLEOTIDE SEQUENCE [LARGE SCALE GENOMIC DNA]</scope>
    <source>
        <strain evidence="2">cv. PFS-1207/04</strain>
    </source>
</reference>